<sequence length="34" mass="4128">MLTVIPVFFTNNNYFGREDLSRRIYDDDDVLREC</sequence>
<organism evidence="1">
    <name type="scientific">Lepeophtheirus salmonis</name>
    <name type="common">Salmon louse</name>
    <name type="synonym">Caligus salmonis</name>
    <dbReference type="NCBI Taxonomy" id="72036"/>
    <lineage>
        <taxon>Eukaryota</taxon>
        <taxon>Metazoa</taxon>
        <taxon>Ecdysozoa</taxon>
        <taxon>Arthropoda</taxon>
        <taxon>Crustacea</taxon>
        <taxon>Multicrustacea</taxon>
        <taxon>Hexanauplia</taxon>
        <taxon>Copepoda</taxon>
        <taxon>Siphonostomatoida</taxon>
        <taxon>Caligidae</taxon>
        <taxon>Lepeophtheirus</taxon>
    </lineage>
</organism>
<dbReference type="AlphaFoldDB" id="A0A0K2URC1"/>
<evidence type="ECO:0000313" key="1">
    <source>
        <dbReference type="EMBL" id="CDW40397.1"/>
    </source>
</evidence>
<name>A0A0K2URC1_LEPSM</name>
<accession>A0A0K2URC1</accession>
<proteinExistence type="predicted"/>
<protein>
    <submittedName>
        <fullName evidence="1">Uncharacterized protein</fullName>
    </submittedName>
</protein>
<dbReference type="EMBL" id="HACA01023036">
    <property type="protein sequence ID" value="CDW40397.1"/>
    <property type="molecule type" value="Transcribed_RNA"/>
</dbReference>
<reference evidence="1" key="1">
    <citation type="submission" date="2014-05" db="EMBL/GenBank/DDBJ databases">
        <authorList>
            <person name="Chronopoulou M."/>
        </authorList>
    </citation>
    <scope>NUCLEOTIDE SEQUENCE</scope>
    <source>
        <tissue evidence="1">Whole organism</tissue>
    </source>
</reference>